<accession>A0ABZ3IE80</accession>
<dbReference type="NCBIfam" id="TIGR04104">
    <property type="entry name" value="cxxc_20_cxxc"/>
    <property type="match status" value="1"/>
</dbReference>
<sequence>MNPNAQEALAMTRCTNCGTRWTFKDKLRKSFSFDRGMSCPHCGEAQYLTWRYRKKSSLTTFLMLLLFFLPSFFNAPWQVHVSVLIPTLSAGILFQVHTFELTDNDDGDFWKV</sequence>
<dbReference type="Proteomes" id="UP001455384">
    <property type="component" value="Chromosome"/>
</dbReference>
<dbReference type="InterPro" id="IPR026369">
    <property type="entry name" value="CxxC_20_CxxC"/>
</dbReference>
<feature type="transmembrane region" description="Helical" evidence="1">
    <location>
        <begin position="58"/>
        <end position="77"/>
    </location>
</feature>
<proteinExistence type="predicted"/>
<protein>
    <submittedName>
        <fullName evidence="2">TIGR04104 family putative zinc finger protein</fullName>
    </submittedName>
</protein>
<organism evidence="2 3">
    <name type="scientific">Salinicoccus bachuensis</name>
    <dbReference type="NCBI Taxonomy" id="3136731"/>
    <lineage>
        <taxon>Bacteria</taxon>
        <taxon>Bacillati</taxon>
        <taxon>Bacillota</taxon>
        <taxon>Bacilli</taxon>
        <taxon>Bacillales</taxon>
        <taxon>Staphylococcaceae</taxon>
        <taxon>Salinicoccus</taxon>
    </lineage>
</organism>
<dbReference type="EMBL" id="CP138333">
    <property type="protein sequence ID" value="XFH00993.1"/>
    <property type="molecule type" value="Genomic_DNA"/>
</dbReference>
<keyword evidence="1" id="KW-0812">Transmembrane</keyword>
<evidence type="ECO:0000256" key="1">
    <source>
        <dbReference type="SAM" id="Phobius"/>
    </source>
</evidence>
<reference evidence="3" key="1">
    <citation type="submission" date="2023-10" db="EMBL/GenBank/DDBJ databases">
        <title>Genome analysis and identification of Salinococcus sp. Bachu38 nov., a PGPR from the rhizosphere of Tamarix.</title>
        <authorList>
            <person name="Liang Z."/>
            <person name="Zhang X."/>
            <person name="Jia J."/>
            <person name="Chen X."/>
            <person name="Wang Y."/>
            <person name="Wang Q."/>
            <person name="Wang R."/>
        </authorList>
    </citation>
    <scope>NUCLEOTIDE SEQUENCE [LARGE SCALE GENOMIC DNA]</scope>
    <source>
        <strain evidence="3">Bachu38</strain>
    </source>
</reference>
<name>A0ABZ3IE80_9STAP</name>
<gene>
    <name evidence="2" type="ORF">RQP18_13275</name>
</gene>
<keyword evidence="1" id="KW-1133">Transmembrane helix</keyword>
<keyword evidence="1" id="KW-0472">Membrane</keyword>
<evidence type="ECO:0000313" key="2">
    <source>
        <dbReference type="EMBL" id="XFH00993.1"/>
    </source>
</evidence>
<evidence type="ECO:0000313" key="3">
    <source>
        <dbReference type="Proteomes" id="UP001455384"/>
    </source>
</evidence>
<dbReference type="RefSeq" id="WP_373446095.1">
    <property type="nucleotide sequence ID" value="NZ_CP138333.2"/>
</dbReference>
<keyword evidence="3" id="KW-1185">Reference proteome</keyword>